<keyword evidence="3" id="KW-0813">Transport</keyword>
<evidence type="ECO:0000256" key="6">
    <source>
        <dbReference type="ARBA" id="ARBA00022989"/>
    </source>
</evidence>
<feature type="transmembrane region" description="Helical" evidence="9">
    <location>
        <begin position="45"/>
        <end position="62"/>
    </location>
</feature>
<feature type="transmembrane region" description="Helical" evidence="9">
    <location>
        <begin position="74"/>
        <end position="93"/>
    </location>
</feature>
<dbReference type="Pfam" id="PF02386">
    <property type="entry name" value="TrkH"/>
    <property type="match status" value="1"/>
</dbReference>
<name>A0A0L6CYC0_9RHOB</name>
<dbReference type="InterPro" id="IPR003445">
    <property type="entry name" value="Cat_transpt"/>
</dbReference>
<evidence type="ECO:0000256" key="3">
    <source>
        <dbReference type="ARBA" id="ARBA00022448"/>
    </source>
</evidence>
<protein>
    <submittedName>
        <fullName evidence="10">Trk system potassium uptake protein TrkG</fullName>
    </submittedName>
    <submittedName>
        <fullName evidence="11">Trk system potassium uptake protein TrkH</fullName>
    </submittedName>
</protein>
<evidence type="ECO:0000256" key="2">
    <source>
        <dbReference type="ARBA" id="ARBA00009137"/>
    </source>
</evidence>
<feature type="transmembrane region" description="Helical" evidence="9">
    <location>
        <begin position="357"/>
        <end position="378"/>
    </location>
</feature>
<dbReference type="PATRIC" id="fig|74031.6.peg.666"/>
<comment type="similarity">
    <text evidence="2">Belongs to the TrkH potassium transport family.</text>
</comment>
<feature type="transmembrane region" description="Helical" evidence="9">
    <location>
        <begin position="416"/>
        <end position="439"/>
    </location>
</feature>
<feature type="transmembrane region" description="Helical" evidence="9">
    <location>
        <begin position="246"/>
        <end position="265"/>
    </location>
</feature>
<evidence type="ECO:0000313" key="10">
    <source>
        <dbReference type="EMBL" id="KNX42797.1"/>
    </source>
</evidence>
<dbReference type="RefSeq" id="WP_050661587.1">
    <property type="nucleotide sequence ID" value="NZ_CP118494.1"/>
</dbReference>
<dbReference type="GO" id="GO:0008324">
    <property type="term" value="F:monoatomic cation transmembrane transporter activity"/>
    <property type="evidence" value="ECO:0007669"/>
    <property type="project" value="InterPro"/>
</dbReference>
<dbReference type="PANTHER" id="PTHR32024:SF2">
    <property type="entry name" value="TRK SYSTEM POTASSIUM UPTAKE PROTEIN TRKG-RELATED"/>
    <property type="match status" value="1"/>
</dbReference>
<keyword evidence="7" id="KW-0406">Ion transport</keyword>
<reference evidence="11 13" key="3">
    <citation type="submission" date="2016-10" db="EMBL/GenBank/DDBJ databases">
        <authorList>
            <person name="de Groot N.N."/>
        </authorList>
    </citation>
    <scope>NUCLEOTIDE SEQUENCE [LARGE SCALE GENOMIC DNA]</scope>
    <source>
        <strain evidence="11 13">DSM 11457</strain>
    </source>
</reference>
<proteinExistence type="inferred from homology"/>
<reference evidence="12" key="1">
    <citation type="submission" date="2015-07" db="EMBL/GenBank/DDBJ databases">
        <title>Draft Genome Sequence of Roseovarius tolerans EL-164, a producer of N-Acylated Alanine Methyl Esters (NAMEs).</title>
        <authorList>
            <person name="Voget S."/>
            <person name="Bruns H."/>
            <person name="Wagner-Doebler I."/>
            <person name="Schulz S."/>
            <person name="Daniel R."/>
        </authorList>
    </citation>
    <scope>NUCLEOTIDE SEQUENCE [LARGE SCALE GENOMIC DNA]</scope>
    <source>
        <strain evidence="12">EL-164</strain>
    </source>
</reference>
<keyword evidence="6 9" id="KW-1133">Transmembrane helix</keyword>
<dbReference type="Proteomes" id="UP000182160">
    <property type="component" value="Unassembled WGS sequence"/>
</dbReference>
<keyword evidence="8 9" id="KW-0472">Membrane</keyword>
<dbReference type="STRING" id="74031.SAMN04488077_102227"/>
<comment type="subcellular location">
    <subcellularLocation>
        <location evidence="1">Cell membrane</location>
        <topology evidence="1">Multi-pass membrane protein</topology>
    </subcellularLocation>
</comment>
<evidence type="ECO:0000313" key="13">
    <source>
        <dbReference type="Proteomes" id="UP000182160"/>
    </source>
</evidence>
<evidence type="ECO:0000313" key="12">
    <source>
        <dbReference type="Proteomes" id="UP000037046"/>
    </source>
</evidence>
<gene>
    <name evidence="10" type="primary">trkG_2</name>
    <name evidence="10" type="ORF">ROTO_06470</name>
    <name evidence="11" type="ORF">SAMN04488077_102227</name>
</gene>
<feature type="transmembrane region" description="Helical" evidence="9">
    <location>
        <begin position="188"/>
        <end position="212"/>
    </location>
</feature>
<dbReference type="EMBL" id="FOBO01000002">
    <property type="protein sequence ID" value="SEM14286.1"/>
    <property type="molecule type" value="Genomic_DNA"/>
</dbReference>
<dbReference type="AlphaFoldDB" id="A0A0L6CYC0"/>
<keyword evidence="4" id="KW-1003">Cell membrane</keyword>
<evidence type="ECO:0000256" key="7">
    <source>
        <dbReference type="ARBA" id="ARBA00023065"/>
    </source>
</evidence>
<sequence length="507" mass="54183">MTARLLRFPLILILAGVAGLLMFLPMVDALMRGDSSVARAFGNSGLLGLALVVVIGLAMSGRDAAREMTDAQNLASLLLAYLLLPVYLALPFYEGVETTTYLNAYFEMVSSFTTTGATLFGVPGRIMDSLHLWRAIVGWSGGLLIWISASAVLAPMSLGGFEVTVRAEPGQDDALLGRFQRASPARRLAQITLTLGPVYIGLTAALWIILMAGGERAFVAAVHAMSTMSTSGISSIGGLQNGVSGFAGEFAIFLFLIFSLSRLTFSSDTVPTVRQGLFYDPEFRLGLMIVAGVPMLLFLRHWIGAFEVSDPADWQGVLRSLWGAVFTVLSFLSTTGFESADWQAARDWSGLKTPGLILMGLALVGGGVATTAGGVKLLRVYALYLHGQREVERLIHPSSVGRASGPGRRIRRQGAYIAWIFFMLFALTLTALTAVLALFGQTFESALILALSGLSTTGPLIHAASEEPIRLAQLGEGAKLVYATAMVLGRLETLALIALLNPTVWRD</sequence>
<organism evidence="10 12">
    <name type="scientific">Roseovarius tolerans</name>
    <dbReference type="NCBI Taxonomy" id="74031"/>
    <lineage>
        <taxon>Bacteria</taxon>
        <taxon>Pseudomonadati</taxon>
        <taxon>Pseudomonadota</taxon>
        <taxon>Alphaproteobacteria</taxon>
        <taxon>Rhodobacterales</taxon>
        <taxon>Roseobacteraceae</taxon>
        <taxon>Roseovarius</taxon>
    </lineage>
</organism>
<feature type="transmembrane region" description="Helical" evidence="9">
    <location>
        <begin position="218"/>
        <end position="239"/>
    </location>
</feature>
<dbReference type="EMBL" id="LGVV01000005">
    <property type="protein sequence ID" value="KNX42797.1"/>
    <property type="molecule type" value="Genomic_DNA"/>
</dbReference>
<dbReference type="PANTHER" id="PTHR32024">
    <property type="entry name" value="TRK SYSTEM POTASSIUM UPTAKE PROTEIN TRKG-RELATED"/>
    <property type="match status" value="1"/>
</dbReference>
<reference evidence="10" key="2">
    <citation type="submission" date="2015-07" db="EMBL/GenBank/DDBJ databases">
        <title>MeaNS - Measles Nucleotide Surveillance Program.</title>
        <authorList>
            <person name="Tran T."/>
            <person name="Druce J."/>
        </authorList>
    </citation>
    <scope>NUCLEOTIDE SEQUENCE</scope>
    <source>
        <strain evidence="10">EL-164</strain>
    </source>
</reference>
<dbReference type="GO" id="GO:0005886">
    <property type="term" value="C:plasma membrane"/>
    <property type="evidence" value="ECO:0007669"/>
    <property type="project" value="UniProtKB-SubCell"/>
</dbReference>
<feature type="transmembrane region" description="Helical" evidence="9">
    <location>
        <begin position="132"/>
        <end position="154"/>
    </location>
</feature>
<dbReference type="GO" id="GO:0030001">
    <property type="term" value="P:metal ion transport"/>
    <property type="evidence" value="ECO:0007669"/>
    <property type="project" value="UniProtKB-ARBA"/>
</dbReference>
<dbReference type="OrthoDB" id="7818483at2"/>
<dbReference type="Proteomes" id="UP000037046">
    <property type="component" value="Unassembled WGS sequence"/>
</dbReference>
<evidence type="ECO:0000256" key="9">
    <source>
        <dbReference type="SAM" id="Phobius"/>
    </source>
</evidence>
<keyword evidence="5 9" id="KW-0812">Transmembrane</keyword>
<feature type="transmembrane region" description="Helical" evidence="9">
    <location>
        <begin position="285"/>
        <end position="305"/>
    </location>
</feature>
<evidence type="ECO:0000256" key="1">
    <source>
        <dbReference type="ARBA" id="ARBA00004651"/>
    </source>
</evidence>
<evidence type="ECO:0000256" key="4">
    <source>
        <dbReference type="ARBA" id="ARBA00022475"/>
    </source>
</evidence>
<evidence type="ECO:0000313" key="11">
    <source>
        <dbReference type="EMBL" id="SEM14286.1"/>
    </source>
</evidence>
<keyword evidence="12" id="KW-1185">Reference proteome</keyword>
<evidence type="ECO:0000256" key="5">
    <source>
        <dbReference type="ARBA" id="ARBA00022692"/>
    </source>
</evidence>
<evidence type="ECO:0000256" key="8">
    <source>
        <dbReference type="ARBA" id="ARBA00023136"/>
    </source>
</evidence>
<accession>A0A0L6CYC0</accession>